<accession>A0ABR3U6L2</accession>
<reference evidence="1 2" key="1">
    <citation type="journal article" date="2023" name="Plant Dis.">
        <title>First Report of Diplodia intermedia Causing Canker and Dieback Diseases on Apple Trees in Canada.</title>
        <authorList>
            <person name="Ellouze W."/>
            <person name="Ilyukhin E."/>
            <person name="Sulman M."/>
            <person name="Ali S."/>
        </authorList>
    </citation>
    <scope>NUCLEOTIDE SEQUENCE [LARGE SCALE GENOMIC DNA]</scope>
    <source>
        <strain evidence="1 2">M45-28</strain>
    </source>
</reference>
<evidence type="ECO:0000313" key="2">
    <source>
        <dbReference type="Proteomes" id="UP001521184"/>
    </source>
</evidence>
<protein>
    <recommendedName>
        <fullName evidence="3">Retrotransposon gag domain-containing protein</fullName>
    </recommendedName>
</protein>
<gene>
    <name evidence="1" type="ORF">SLS58_000180</name>
</gene>
<keyword evidence="2" id="KW-1185">Reference proteome</keyword>
<dbReference type="Proteomes" id="UP001521184">
    <property type="component" value="Unassembled WGS sequence"/>
</dbReference>
<name>A0ABR3U6L2_9PEZI</name>
<proteinExistence type="predicted"/>
<evidence type="ECO:0008006" key="3">
    <source>
        <dbReference type="Google" id="ProtNLM"/>
    </source>
</evidence>
<dbReference type="EMBL" id="JAKEKT020000001">
    <property type="protein sequence ID" value="KAL1652056.1"/>
    <property type="molecule type" value="Genomic_DNA"/>
</dbReference>
<organism evidence="1 2">
    <name type="scientific">Diplodia intermedia</name>
    <dbReference type="NCBI Taxonomy" id="856260"/>
    <lineage>
        <taxon>Eukaryota</taxon>
        <taxon>Fungi</taxon>
        <taxon>Dikarya</taxon>
        <taxon>Ascomycota</taxon>
        <taxon>Pezizomycotina</taxon>
        <taxon>Dothideomycetes</taxon>
        <taxon>Dothideomycetes incertae sedis</taxon>
        <taxon>Botryosphaeriales</taxon>
        <taxon>Botryosphaeriaceae</taxon>
        <taxon>Diplodia</taxon>
    </lineage>
</organism>
<evidence type="ECO:0000313" key="1">
    <source>
        <dbReference type="EMBL" id="KAL1652056.1"/>
    </source>
</evidence>
<comment type="caution">
    <text evidence="1">The sequence shown here is derived from an EMBL/GenBank/DDBJ whole genome shotgun (WGS) entry which is preliminary data.</text>
</comment>
<sequence length="188" mass="21411">MAQSYHVRLPVFHGKPDEDSRSWVVHCKLRVADIVQAYTDQDERRLAELILLEDNLGGDALAWFSELEEEHKRHLETCLVVSLVRFPKDESHFQMQALQKYAVVAQGKLSLDEYTTKARASEEDGALIERNLSHLSDKMAGRVAMELYKAEVRSGRSISFDKAAQIAKDSHIEVNGRTNPFKSQAERD</sequence>